<name>A0ACB9YU65_9PEZI</name>
<keyword evidence="2" id="KW-1185">Reference proteome</keyword>
<reference evidence="1 2" key="1">
    <citation type="journal article" date="2022" name="New Phytol.">
        <title>Ecological generalism drives hyperdiversity of secondary metabolite gene clusters in xylarialean endophytes.</title>
        <authorList>
            <person name="Franco M.E.E."/>
            <person name="Wisecaver J.H."/>
            <person name="Arnold A.E."/>
            <person name="Ju Y.M."/>
            <person name="Slot J.C."/>
            <person name="Ahrendt S."/>
            <person name="Moore L.P."/>
            <person name="Eastman K.E."/>
            <person name="Scott K."/>
            <person name="Konkel Z."/>
            <person name="Mondo S.J."/>
            <person name="Kuo A."/>
            <person name="Hayes R.D."/>
            <person name="Haridas S."/>
            <person name="Andreopoulos B."/>
            <person name="Riley R."/>
            <person name="LaButti K."/>
            <person name="Pangilinan J."/>
            <person name="Lipzen A."/>
            <person name="Amirebrahimi M."/>
            <person name="Yan J."/>
            <person name="Adam C."/>
            <person name="Keymanesh K."/>
            <person name="Ng V."/>
            <person name="Louie K."/>
            <person name="Northen T."/>
            <person name="Drula E."/>
            <person name="Henrissat B."/>
            <person name="Hsieh H.M."/>
            <person name="Youens-Clark K."/>
            <person name="Lutzoni F."/>
            <person name="Miadlikowska J."/>
            <person name="Eastwood D.C."/>
            <person name="Hamelin R.C."/>
            <person name="Grigoriev I.V."/>
            <person name="U'Ren J.M."/>
        </authorList>
    </citation>
    <scope>NUCLEOTIDE SEQUENCE [LARGE SCALE GENOMIC DNA]</scope>
    <source>
        <strain evidence="1 2">CBS 119005</strain>
    </source>
</reference>
<comment type="caution">
    <text evidence="1">The sequence shown here is derived from an EMBL/GenBank/DDBJ whole genome shotgun (WGS) entry which is preliminary data.</text>
</comment>
<gene>
    <name evidence="1" type="ORF">F4820DRAFT_472025</name>
</gene>
<proteinExistence type="predicted"/>
<dbReference type="Proteomes" id="UP001497700">
    <property type="component" value="Unassembled WGS sequence"/>
</dbReference>
<dbReference type="EMBL" id="MU393516">
    <property type="protein sequence ID" value="KAI4862883.1"/>
    <property type="molecule type" value="Genomic_DNA"/>
</dbReference>
<evidence type="ECO:0000313" key="2">
    <source>
        <dbReference type="Proteomes" id="UP001497700"/>
    </source>
</evidence>
<evidence type="ECO:0000313" key="1">
    <source>
        <dbReference type="EMBL" id="KAI4862883.1"/>
    </source>
</evidence>
<protein>
    <submittedName>
        <fullName evidence="1">Uncharacterized protein</fullName>
    </submittedName>
</protein>
<organism evidence="1 2">
    <name type="scientific">Hypoxylon rubiginosum</name>
    <dbReference type="NCBI Taxonomy" id="110542"/>
    <lineage>
        <taxon>Eukaryota</taxon>
        <taxon>Fungi</taxon>
        <taxon>Dikarya</taxon>
        <taxon>Ascomycota</taxon>
        <taxon>Pezizomycotina</taxon>
        <taxon>Sordariomycetes</taxon>
        <taxon>Xylariomycetidae</taxon>
        <taxon>Xylariales</taxon>
        <taxon>Hypoxylaceae</taxon>
        <taxon>Hypoxylon</taxon>
    </lineage>
</organism>
<sequence>MASPCPSSASTIEDGPPQDDGTATPQEQTLSLKEKVDRIWPFFRISHQEDWDALFTIENMGLRLEGFKGLPIWAVPAPKSLQEDGKPINQFAKDTIIAKLSVSIETGKAGDQIWVKPIPLDPRDGMIVYQSLWRAYNFFCFWNWEAARRNTNMPADEAIALFVAETLFRIQYTAHSKTLRYLRLKDANVPANDNLTAVAIENLGGPISGVMRKGKAKIATETEAAASNTNAEAKASKAKAKVAKSSAATKKSHKRNTPLAETSLQESLVALGNGPAARTRSRQTGFWEEAQRVAGPSATTAGNNAVDSDSDSDQGVPRPQSHRLRRRRRAHIVVDSETDSEDEPLSKRVRR</sequence>
<accession>A0ACB9YU65</accession>